<feature type="compositionally biased region" description="Polar residues" evidence="1">
    <location>
        <begin position="161"/>
        <end position="171"/>
    </location>
</feature>
<evidence type="ECO:0000313" key="3">
    <source>
        <dbReference type="Proteomes" id="UP001321473"/>
    </source>
</evidence>
<evidence type="ECO:0000313" key="2">
    <source>
        <dbReference type="EMBL" id="KAK8772465.1"/>
    </source>
</evidence>
<feature type="compositionally biased region" description="Polar residues" evidence="1">
    <location>
        <begin position="226"/>
        <end position="243"/>
    </location>
</feature>
<protein>
    <submittedName>
        <fullName evidence="2">Uncharacterized protein</fullName>
    </submittedName>
</protein>
<feature type="region of interest" description="Disordered" evidence="1">
    <location>
        <begin position="419"/>
        <end position="444"/>
    </location>
</feature>
<reference evidence="2 3" key="1">
    <citation type="journal article" date="2023" name="Arcadia Sci">
        <title>De novo assembly of a long-read Amblyomma americanum tick genome.</title>
        <authorList>
            <person name="Chou S."/>
            <person name="Poskanzer K.E."/>
            <person name="Rollins M."/>
            <person name="Thuy-Boun P.S."/>
        </authorList>
    </citation>
    <scope>NUCLEOTIDE SEQUENCE [LARGE SCALE GENOMIC DNA]</scope>
    <source>
        <strain evidence="2">F_SG_1</strain>
        <tissue evidence="2">Salivary glands</tissue>
    </source>
</reference>
<evidence type="ECO:0000256" key="1">
    <source>
        <dbReference type="SAM" id="MobiDB-lite"/>
    </source>
</evidence>
<feature type="region of interest" description="Disordered" evidence="1">
    <location>
        <begin position="223"/>
        <end position="243"/>
    </location>
</feature>
<gene>
    <name evidence="2" type="ORF">V5799_024290</name>
</gene>
<sequence length="581" mass="61929">MSEARVLPVLKGEIEHGSQPLLDDECSTGNCSRCSDGSHASQTDVTAATLPTESASRGATSKRELRGQKADAVPHPVIEETKRTTLLSSNPTESTDRSRSPVHRSGVAKPKPPAEFAERTPSKRQSRDARCAFRARSVSSGLCGARLRSPSAHRKRHLQESHSTVSCGTLSRTEDFSSSNSGSESTEAINTSRNTLRYLRRTSSTPLETSLGIEECESTHKDVHLQSRSNLQSASGSSPGSTHAESIVDAASLCAGFTDELSAQLLDIGDPWESTSTQQCAGGTKLCQIWPTLELGDKQSRTETRGESDLDERVAAWDPSQEDSYALSAPGQLELLELEPFDPRCPPIPSSPESKPSSAYDPTDTGTRSNLPRFRRALPAVSPDPSWYEDLEWITEVSGKHTSGWVASVGDTVADRTSTGPLPTVDAEARQPGATQAGRPAPAAFGASGTPGAENGAGILLTQNTETPSLATGALIEHVPLTGCKCEDALTELSTSMSLGTPEMRKTSQLQCESFALEDDVSCDSAGLQSCGDDSRGPHCTDNSRSPGSRLQLMAVLDDVADDKNAGRCRRRSESAHWKAP</sequence>
<accession>A0AAQ4ECH1</accession>
<name>A0AAQ4ECH1_AMBAM</name>
<keyword evidence="3" id="KW-1185">Reference proteome</keyword>
<dbReference type="EMBL" id="JARKHS020018274">
    <property type="protein sequence ID" value="KAK8772465.1"/>
    <property type="molecule type" value="Genomic_DNA"/>
</dbReference>
<dbReference type="Proteomes" id="UP001321473">
    <property type="component" value="Unassembled WGS sequence"/>
</dbReference>
<organism evidence="2 3">
    <name type="scientific">Amblyomma americanum</name>
    <name type="common">Lone star tick</name>
    <dbReference type="NCBI Taxonomy" id="6943"/>
    <lineage>
        <taxon>Eukaryota</taxon>
        <taxon>Metazoa</taxon>
        <taxon>Ecdysozoa</taxon>
        <taxon>Arthropoda</taxon>
        <taxon>Chelicerata</taxon>
        <taxon>Arachnida</taxon>
        <taxon>Acari</taxon>
        <taxon>Parasitiformes</taxon>
        <taxon>Ixodida</taxon>
        <taxon>Ixodoidea</taxon>
        <taxon>Ixodidae</taxon>
        <taxon>Amblyomminae</taxon>
        <taxon>Amblyomma</taxon>
    </lineage>
</organism>
<feature type="region of interest" description="Disordered" evidence="1">
    <location>
        <begin position="340"/>
        <end position="380"/>
    </location>
</feature>
<dbReference type="AlphaFoldDB" id="A0AAQ4ECH1"/>
<feature type="compositionally biased region" description="Basic and acidic residues" evidence="1">
    <location>
        <begin position="116"/>
        <end position="131"/>
    </location>
</feature>
<feature type="compositionally biased region" description="Polar residues" evidence="1">
    <location>
        <begin position="27"/>
        <end position="59"/>
    </location>
</feature>
<comment type="caution">
    <text evidence="2">The sequence shown here is derived from an EMBL/GenBank/DDBJ whole genome shotgun (WGS) entry which is preliminary data.</text>
</comment>
<feature type="region of interest" description="Disordered" evidence="1">
    <location>
        <begin position="19"/>
        <end position="131"/>
    </location>
</feature>
<feature type="compositionally biased region" description="Polar residues" evidence="1">
    <location>
        <begin position="84"/>
        <end position="93"/>
    </location>
</feature>
<proteinExistence type="predicted"/>
<feature type="region of interest" description="Disordered" evidence="1">
    <location>
        <begin position="148"/>
        <end position="192"/>
    </location>
</feature>